<dbReference type="Proteomes" id="UP001597094">
    <property type="component" value="Unassembled WGS sequence"/>
</dbReference>
<evidence type="ECO:0000259" key="3">
    <source>
        <dbReference type="Pfam" id="PF13505"/>
    </source>
</evidence>
<organism evidence="4 5">
    <name type="scientific">Pontibacter rugosus</name>
    <dbReference type="NCBI Taxonomy" id="1745966"/>
    <lineage>
        <taxon>Bacteria</taxon>
        <taxon>Pseudomonadati</taxon>
        <taxon>Bacteroidota</taxon>
        <taxon>Cytophagia</taxon>
        <taxon>Cytophagales</taxon>
        <taxon>Hymenobacteraceae</taxon>
        <taxon>Pontibacter</taxon>
    </lineage>
</organism>
<evidence type="ECO:0000256" key="2">
    <source>
        <dbReference type="SAM" id="SignalP"/>
    </source>
</evidence>
<evidence type="ECO:0000313" key="4">
    <source>
        <dbReference type="EMBL" id="MFD1185357.1"/>
    </source>
</evidence>
<comment type="caution">
    <text evidence="4">The sequence shown here is derived from an EMBL/GenBank/DDBJ whole genome shotgun (WGS) entry which is preliminary data.</text>
</comment>
<feature type="signal peptide" evidence="2">
    <location>
        <begin position="1"/>
        <end position="19"/>
    </location>
</feature>
<dbReference type="Pfam" id="PF13505">
    <property type="entry name" value="OMP_b-brl"/>
    <property type="match status" value="1"/>
</dbReference>
<protein>
    <recommendedName>
        <fullName evidence="3">Outer membrane protein beta-barrel domain-containing protein</fullName>
    </recommendedName>
</protein>
<feature type="chain" id="PRO_5045536476" description="Outer membrane protein beta-barrel domain-containing protein" evidence="2">
    <location>
        <begin position="20"/>
        <end position="230"/>
    </location>
</feature>
<dbReference type="RefSeq" id="WP_377523113.1">
    <property type="nucleotide sequence ID" value="NZ_JBHTLD010000020.1"/>
</dbReference>
<accession>A0ABW3SLM6</accession>
<keyword evidence="1 2" id="KW-0732">Signal</keyword>
<dbReference type="SUPFAM" id="SSF56925">
    <property type="entry name" value="OMPA-like"/>
    <property type="match status" value="1"/>
</dbReference>
<dbReference type="EMBL" id="JBHTLD010000020">
    <property type="protein sequence ID" value="MFD1185357.1"/>
    <property type="molecule type" value="Genomic_DNA"/>
</dbReference>
<feature type="domain" description="Outer membrane protein beta-barrel" evidence="3">
    <location>
        <begin position="8"/>
        <end position="227"/>
    </location>
</feature>
<name>A0ABW3SLM6_9BACT</name>
<sequence length="230" mass="25276">MKKLLLALLICSLSVTAHAQAQDDTVADKQRHRAGLQVGVAVPTAKFSDVSFEDGYPSFAQAGLLLNANYSYSLSKWIAAGASVNYRYNKYDLDKLIRPDDELVTDNTSKAWRSVFALADVYVRAPLSKAIEAYAKGSAGTSFNRSASWEVETRYGDIYMPSDKATAFAYGWAAGFNFFSSNTSKLIINLEAGSVYTRPEFKVLDVKGNYFNIKQPLHTATFSLGATLPF</sequence>
<dbReference type="InterPro" id="IPR011250">
    <property type="entry name" value="OMP/PagP_B-barrel"/>
</dbReference>
<reference evidence="5" key="1">
    <citation type="journal article" date="2019" name="Int. J. Syst. Evol. Microbiol.">
        <title>The Global Catalogue of Microorganisms (GCM) 10K type strain sequencing project: providing services to taxonomists for standard genome sequencing and annotation.</title>
        <authorList>
            <consortium name="The Broad Institute Genomics Platform"/>
            <consortium name="The Broad Institute Genome Sequencing Center for Infectious Disease"/>
            <person name="Wu L."/>
            <person name="Ma J."/>
        </authorList>
    </citation>
    <scope>NUCLEOTIDE SEQUENCE [LARGE SCALE GENOMIC DNA]</scope>
    <source>
        <strain evidence="5">JCM 31319</strain>
    </source>
</reference>
<keyword evidence="5" id="KW-1185">Reference proteome</keyword>
<evidence type="ECO:0000256" key="1">
    <source>
        <dbReference type="ARBA" id="ARBA00022729"/>
    </source>
</evidence>
<proteinExistence type="predicted"/>
<evidence type="ECO:0000313" key="5">
    <source>
        <dbReference type="Proteomes" id="UP001597094"/>
    </source>
</evidence>
<dbReference type="InterPro" id="IPR027385">
    <property type="entry name" value="Beta-barrel_OMP"/>
</dbReference>
<gene>
    <name evidence="4" type="ORF">ACFQ2O_03990</name>
</gene>